<dbReference type="PROSITE" id="PS00061">
    <property type="entry name" value="ADH_SHORT"/>
    <property type="match status" value="1"/>
</dbReference>
<evidence type="ECO:0000256" key="2">
    <source>
        <dbReference type="RuleBase" id="RU000363"/>
    </source>
</evidence>
<dbReference type="Pfam" id="PF00106">
    <property type="entry name" value="adh_short"/>
    <property type="match status" value="1"/>
</dbReference>
<dbReference type="SMART" id="SM00822">
    <property type="entry name" value="PKS_KR"/>
    <property type="match status" value="1"/>
</dbReference>
<comment type="caution">
    <text evidence="4">The sequence shown here is derived from an EMBL/GenBank/DDBJ whole genome shotgun (WGS) entry which is preliminary data.</text>
</comment>
<proteinExistence type="inferred from homology"/>
<evidence type="ECO:0000259" key="3">
    <source>
        <dbReference type="SMART" id="SM00822"/>
    </source>
</evidence>
<organism evidence="4 5">
    <name type="scientific">Marichromatium gracile</name>
    <name type="common">Chromatium gracile</name>
    <dbReference type="NCBI Taxonomy" id="1048"/>
    <lineage>
        <taxon>Bacteria</taxon>
        <taxon>Pseudomonadati</taxon>
        <taxon>Pseudomonadota</taxon>
        <taxon>Gammaproteobacteria</taxon>
        <taxon>Chromatiales</taxon>
        <taxon>Chromatiaceae</taxon>
        <taxon>Marichromatium</taxon>
    </lineage>
</organism>
<evidence type="ECO:0000256" key="1">
    <source>
        <dbReference type="ARBA" id="ARBA00006484"/>
    </source>
</evidence>
<protein>
    <submittedName>
        <fullName evidence="4">Short-subunit dehydrogenase</fullName>
    </submittedName>
</protein>
<sequence length="238" mass="24720">MIRELDQQLVLITGATGNLGRATAAAFARRGARLALLARDREALERTRDELGAGITVECLACDLLAPDALGAELARLVERHGRLDTLTNLAGGFAMGAPLHQTSDADWERMLDINARTLLHGARAAVPHLVAGGGGAMVNVSARAARPAGAYMGPYSAAKSAVIALTETLSAELRDQGVNVNCILPGTVDTPENRAAMPDQDPGDWVEPAAIAEVIVFLASPAARAVTGAAIPVYGRS</sequence>
<dbReference type="AlphaFoldDB" id="A0A4V2W9W5"/>
<dbReference type="Gene3D" id="3.40.50.720">
    <property type="entry name" value="NAD(P)-binding Rossmann-like Domain"/>
    <property type="match status" value="1"/>
</dbReference>
<gene>
    <name evidence="4" type="ORF">EDC29_103144</name>
</gene>
<dbReference type="SUPFAM" id="SSF51735">
    <property type="entry name" value="NAD(P)-binding Rossmann-fold domains"/>
    <property type="match status" value="1"/>
</dbReference>
<accession>A0A4V2W9W5</accession>
<dbReference type="InterPro" id="IPR002347">
    <property type="entry name" value="SDR_fam"/>
</dbReference>
<dbReference type="InterPro" id="IPR057326">
    <property type="entry name" value="KR_dom"/>
</dbReference>
<dbReference type="EMBL" id="SMDC01000003">
    <property type="protein sequence ID" value="TCW36950.1"/>
    <property type="molecule type" value="Genomic_DNA"/>
</dbReference>
<dbReference type="PRINTS" id="PR00081">
    <property type="entry name" value="GDHRDH"/>
</dbReference>
<comment type="similarity">
    <text evidence="1 2">Belongs to the short-chain dehydrogenases/reductases (SDR) family.</text>
</comment>
<dbReference type="FunFam" id="3.40.50.720:FF:000084">
    <property type="entry name" value="Short-chain dehydrogenase reductase"/>
    <property type="match status" value="1"/>
</dbReference>
<dbReference type="InterPro" id="IPR020904">
    <property type="entry name" value="Sc_DH/Rdtase_CS"/>
</dbReference>
<dbReference type="RefSeq" id="WP_123139475.1">
    <property type="nucleotide sequence ID" value="NZ_NRRH01000020.1"/>
</dbReference>
<dbReference type="InterPro" id="IPR036291">
    <property type="entry name" value="NAD(P)-bd_dom_sf"/>
</dbReference>
<reference evidence="4 5" key="1">
    <citation type="submission" date="2019-03" db="EMBL/GenBank/DDBJ databases">
        <title>Genomic Encyclopedia of Type Strains, Phase IV (KMG-IV): sequencing the most valuable type-strain genomes for metagenomic binning, comparative biology and taxonomic classification.</title>
        <authorList>
            <person name="Goeker M."/>
        </authorList>
    </citation>
    <scope>NUCLEOTIDE SEQUENCE [LARGE SCALE GENOMIC DNA]</scope>
    <source>
        <strain evidence="4 5">DSM 203</strain>
    </source>
</reference>
<dbReference type="CDD" id="cd05233">
    <property type="entry name" value="SDR_c"/>
    <property type="match status" value="1"/>
</dbReference>
<evidence type="ECO:0000313" key="4">
    <source>
        <dbReference type="EMBL" id="TCW36950.1"/>
    </source>
</evidence>
<dbReference type="Proteomes" id="UP000295247">
    <property type="component" value="Unassembled WGS sequence"/>
</dbReference>
<dbReference type="PANTHER" id="PTHR42760">
    <property type="entry name" value="SHORT-CHAIN DEHYDROGENASES/REDUCTASES FAMILY MEMBER"/>
    <property type="match status" value="1"/>
</dbReference>
<dbReference type="GO" id="GO:0016616">
    <property type="term" value="F:oxidoreductase activity, acting on the CH-OH group of donors, NAD or NADP as acceptor"/>
    <property type="evidence" value="ECO:0007669"/>
    <property type="project" value="TreeGrafter"/>
</dbReference>
<feature type="domain" description="Ketoreductase" evidence="3">
    <location>
        <begin position="8"/>
        <end position="209"/>
    </location>
</feature>
<evidence type="ECO:0000313" key="5">
    <source>
        <dbReference type="Proteomes" id="UP000295247"/>
    </source>
</evidence>
<dbReference type="PRINTS" id="PR00080">
    <property type="entry name" value="SDRFAMILY"/>
</dbReference>
<name>A0A4V2W9W5_MARGR</name>